<dbReference type="PANTHER" id="PTHR31413">
    <property type="entry name" value="AFP HOMOLOG 2"/>
    <property type="match status" value="1"/>
</dbReference>
<comment type="similarity">
    <text evidence="2 4">Belongs to the Ninja family.</text>
</comment>
<feature type="region of interest" description="Disordered" evidence="5">
    <location>
        <begin position="120"/>
        <end position="230"/>
    </location>
</feature>
<organism evidence="7 8">
    <name type="scientific">Saponaria officinalis</name>
    <name type="common">Common soapwort</name>
    <name type="synonym">Lychnis saponaria</name>
    <dbReference type="NCBI Taxonomy" id="3572"/>
    <lineage>
        <taxon>Eukaryota</taxon>
        <taxon>Viridiplantae</taxon>
        <taxon>Streptophyta</taxon>
        <taxon>Embryophyta</taxon>
        <taxon>Tracheophyta</taxon>
        <taxon>Spermatophyta</taxon>
        <taxon>Magnoliopsida</taxon>
        <taxon>eudicotyledons</taxon>
        <taxon>Gunneridae</taxon>
        <taxon>Pentapetalae</taxon>
        <taxon>Caryophyllales</taxon>
        <taxon>Caryophyllaceae</taxon>
        <taxon>Caryophylleae</taxon>
        <taxon>Saponaria</taxon>
    </lineage>
</organism>
<dbReference type="PANTHER" id="PTHR31413:SF15">
    <property type="entry name" value="NINJA-FAMILY PROTEIN"/>
    <property type="match status" value="1"/>
</dbReference>
<dbReference type="InterPro" id="IPR031307">
    <property type="entry name" value="Ninja_fam"/>
</dbReference>
<gene>
    <name evidence="7" type="ORF">RND81_04G103700</name>
</gene>
<evidence type="ECO:0000256" key="2">
    <source>
        <dbReference type="ARBA" id="ARBA00006081"/>
    </source>
</evidence>
<evidence type="ECO:0000256" key="4">
    <source>
        <dbReference type="RuleBase" id="RU369029"/>
    </source>
</evidence>
<comment type="caution">
    <text evidence="7">The sequence shown here is derived from an EMBL/GenBank/DDBJ whole genome shotgun (WGS) entry which is preliminary data.</text>
</comment>
<evidence type="ECO:0000313" key="7">
    <source>
        <dbReference type="EMBL" id="KAK9733958.1"/>
    </source>
</evidence>
<dbReference type="EMBL" id="JBDFQZ010000004">
    <property type="protein sequence ID" value="KAK9733958.1"/>
    <property type="molecule type" value="Genomic_DNA"/>
</dbReference>
<dbReference type="GO" id="GO:0007165">
    <property type="term" value="P:signal transduction"/>
    <property type="evidence" value="ECO:0007669"/>
    <property type="project" value="InterPro"/>
</dbReference>
<sequence length="306" mass="33134">MVDEQDAEEETTTTTSLQNSAAIDDHYLDLSLALRPLNFPSSQNVLETSNGHMTWKREQQAIRRRQAKVKRDLKRKQNGVVSVDELSARPQRRRTWWGNAGGGLCRGYNGNFVVVGGDENRSSVSSATSSAVSGGNSSDTSSHSGQHHTHSPATNLLTQSSTLTQPTSPQPRHTPSNSSNHNLPQPQLHSSSSNQTRLFTNSNQPSKLPTNEAKVAIGKPPKPNGQVKSQENGRIIPQMPCVTTTGNGPKGRTITGFLYKYTNTEVSIACVCHGTSFSPAGFVEHAGGVDVEHPLKHIRVVPFPLS</sequence>
<keyword evidence="3 4" id="KW-0539">Nucleus</keyword>
<feature type="compositionally biased region" description="Low complexity" evidence="5">
    <location>
        <begin position="156"/>
        <end position="171"/>
    </location>
</feature>
<comment type="subcellular location">
    <subcellularLocation>
        <location evidence="1 4">Nucleus</location>
    </subcellularLocation>
</comment>
<dbReference type="GO" id="GO:0005634">
    <property type="term" value="C:nucleus"/>
    <property type="evidence" value="ECO:0007669"/>
    <property type="project" value="UniProtKB-SubCell"/>
</dbReference>
<dbReference type="Proteomes" id="UP001443914">
    <property type="component" value="Unassembled WGS sequence"/>
</dbReference>
<feature type="compositionally biased region" description="Polar residues" evidence="5">
    <location>
        <begin position="173"/>
        <end position="209"/>
    </location>
</feature>
<proteinExistence type="inferred from homology"/>
<feature type="domain" description="Tify" evidence="6">
    <location>
        <begin position="265"/>
        <end position="299"/>
    </location>
</feature>
<accession>A0AAW1LLL6</accession>
<dbReference type="Pfam" id="PF16135">
    <property type="entry name" value="TDBD"/>
    <property type="match status" value="1"/>
</dbReference>
<evidence type="ECO:0000256" key="1">
    <source>
        <dbReference type="ARBA" id="ARBA00004123"/>
    </source>
</evidence>
<protein>
    <recommendedName>
        <fullName evidence="4">Ninja-family protein</fullName>
    </recommendedName>
    <alternativeName>
        <fullName evidence="4">ABI-binding protein</fullName>
    </alternativeName>
</protein>
<feature type="compositionally biased region" description="Low complexity" evidence="5">
    <location>
        <begin position="122"/>
        <end position="144"/>
    </location>
</feature>
<dbReference type="GO" id="GO:0045892">
    <property type="term" value="P:negative regulation of DNA-templated transcription"/>
    <property type="evidence" value="ECO:0007669"/>
    <property type="project" value="TreeGrafter"/>
</dbReference>
<dbReference type="AlphaFoldDB" id="A0AAW1LLL6"/>
<reference evidence="7" key="1">
    <citation type="submission" date="2024-03" db="EMBL/GenBank/DDBJ databases">
        <title>WGS assembly of Saponaria officinalis var. Norfolk2.</title>
        <authorList>
            <person name="Jenkins J."/>
            <person name="Shu S."/>
            <person name="Grimwood J."/>
            <person name="Barry K."/>
            <person name="Goodstein D."/>
            <person name="Schmutz J."/>
            <person name="Leebens-Mack J."/>
            <person name="Osbourn A."/>
        </authorList>
    </citation>
    <scope>NUCLEOTIDE SEQUENCE [LARGE SCALE GENOMIC DNA]</scope>
    <source>
        <strain evidence="7">JIC</strain>
    </source>
</reference>
<evidence type="ECO:0000313" key="8">
    <source>
        <dbReference type="Proteomes" id="UP001443914"/>
    </source>
</evidence>
<comment type="function">
    <text evidence="4">Acts as a negative regulator of abscisic acid (ABA) response.</text>
</comment>
<evidence type="ECO:0000259" key="6">
    <source>
        <dbReference type="Pfam" id="PF16135"/>
    </source>
</evidence>
<dbReference type="InterPro" id="IPR032308">
    <property type="entry name" value="TDBD"/>
</dbReference>
<keyword evidence="8" id="KW-1185">Reference proteome</keyword>
<evidence type="ECO:0000256" key="3">
    <source>
        <dbReference type="ARBA" id="ARBA00023242"/>
    </source>
</evidence>
<evidence type="ECO:0000256" key="5">
    <source>
        <dbReference type="SAM" id="MobiDB-lite"/>
    </source>
</evidence>
<name>A0AAW1LLL6_SAPOF</name>